<evidence type="ECO:0000256" key="3">
    <source>
        <dbReference type="ARBA" id="ARBA00022525"/>
    </source>
</evidence>
<comment type="caution">
    <text evidence="5">The sequence shown here is derived from an EMBL/GenBank/DDBJ whole genome shotgun (WGS) entry which is preliminary data.</text>
</comment>
<keyword evidence="6" id="KW-1185">Reference proteome</keyword>
<keyword evidence="3 4" id="KW-0964">Secreted</keyword>
<dbReference type="Gene3D" id="2.40.480.10">
    <property type="entry name" value="Allene oxide cyclase-like"/>
    <property type="match status" value="1"/>
</dbReference>
<accession>A0AAV6WCB6</accession>
<keyword evidence="4" id="KW-0052">Apoplast</keyword>
<reference evidence="5" key="1">
    <citation type="submission" date="2019-10" db="EMBL/GenBank/DDBJ databases">
        <authorList>
            <person name="Zhang R."/>
            <person name="Pan Y."/>
            <person name="Wang J."/>
            <person name="Ma R."/>
            <person name="Yu S."/>
        </authorList>
    </citation>
    <scope>NUCLEOTIDE SEQUENCE</scope>
    <source>
        <strain evidence="5">LA-IB0</strain>
        <tissue evidence="5">Leaf</tissue>
    </source>
</reference>
<evidence type="ECO:0000256" key="2">
    <source>
        <dbReference type="ARBA" id="ARBA00011738"/>
    </source>
</evidence>
<dbReference type="InterPro" id="IPR044859">
    <property type="entry name" value="Allene_oxi_cyc_Dirigent"/>
</dbReference>
<feature type="chain" id="PRO_5043110147" description="Dirigent protein" evidence="4">
    <location>
        <begin position="20"/>
        <end position="189"/>
    </location>
</feature>
<evidence type="ECO:0000313" key="5">
    <source>
        <dbReference type="EMBL" id="KAG8368121.1"/>
    </source>
</evidence>
<proteinExistence type="inferred from homology"/>
<dbReference type="PANTHER" id="PTHR21495">
    <property type="entry name" value="NUCLEOPORIN-RELATED"/>
    <property type="match status" value="1"/>
</dbReference>
<gene>
    <name evidence="5" type="ORF">BUALT_Bualt15G0012200</name>
</gene>
<dbReference type="GO" id="GO:0009699">
    <property type="term" value="P:phenylpropanoid biosynthetic process"/>
    <property type="evidence" value="ECO:0007669"/>
    <property type="project" value="UniProtKB-ARBA"/>
</dbReference>
<dbReference type="Pfam" id="PF03018">
    <property type="entry name" value="Dirigent"/>
    <property type="match status" value="1"/>
</dbReference>
<comment type="subunit">
    <text evidence="2 4">Homodimer.</text>
</comment>
<dbReference type="AlphaFoldDB" id="A0AAV6WCB6"/>
<sequence length="189" mass="20603">MLKQYLVLTLLSIATLAHGNDIAKEPDTLTNWFQNLSVAKEKVTQLQLYVQDILTGPTPTTIPVANANSTFTSPTLFGLVAVLDDPVRIAPSPDSEIVARARGFFAYSSLEEISIHMTFNLVFTSGEYNGSALSLVGHNPYLHEFRELPVVGGSGAFRLARGVALVRTVLLNATTGDAFFQYNVTVLHY</sequence>
<dbReference type="EMBL" id="WHWC01000015">
    <property type="protein sequence ID" value="KAG8368121.1"/>
    <property type="molecule type" value="Genomic_DNA"/>
</dbReference>
<dbReference type="InterPro" id="IPR004265">
    <property type="entry name" value="Dirigent"/>
</dbReference>
<keyword evidence="4" id="KW-0732">Signal</keyword>
<comment type="function">
    <text evidence="4">Dirigent proteins impart stereoselectivity on the phenoxy radical-coupling reaction, yielding optically active lignans from two molecules of coniferyl alcohol in the biosynthesis of lignans, flavonolignans, and alkaloids and thus plays a central role in plant secondary metabolism.</text>
</comment>
<organism evidence="5 6">
    <name type="scientific">Buddleja alternifolia</name>
    <dbReference type="NCBI Taxonomy" id="168488"/>
    <lineage>
        <taxon>Eukaryota</taxon>
        <taxon>Viridiplantae</taxon>
        <taxon>Streptophyta</taxon>
        <taxon>Embryophyta</taxon>
        <taxon>Tracheophyta</taxon>
        <taxon>Spermatophyta</taxon>
        <taxon>Magnoliopsida</taxon>
        <taxon>eudicotyledons</taxon>
        <taxon>Gunneridae</taxon>
        <taxon>Pentapetalae</taxon>
        <taxon>asterids</taxon>
        <taxon>lamiids</taxon>
        <taxon>Lamiales</taxon>
        <taxon>Scrophulariaceae</taxon>
        <taxon>Buddlejeae</taxon>
        <taxon>Buddleja</taxon>
    </lineage>
</organism>
<protein>
    <recommendedName>
        <fullName evidence="4">Dirigent protein</fullName>
    </recommendedName>
</protein>
<evidence type="ECO:0000256" key="1">
    <source>
        <dbReference type="ARBA" id="ARBA00010746"/>
    </source>
</evidence>
<feature type="signal peptide" evidence="4">
    <location>
        <begin position="1"/>
        <end position="19"/>
    </location>
</feature>
<name>A0AAV6WCB6_9LAMI</name>
<dbReference type="Proteomes" id="UP000826271">
    <property type="component" value="Unassembled WGS sequence"/>
</dbReference>
<dbReference type="GO" id="GO:0048046">
    <property type="term" value="C:apoplast"/>
    <property type="evidence" value="ECO:0007669"/>
    <property type="project" value="UniProtKB-SubCell"/>
</dbReference>
<evidence type="ECO:0000256" key="4">
    <source>
        <dbReference type="RuleBase" id="RU363099"/>
    </source>
</evidence>
<comment type="subcellular location">
    <subcellularLocation>
        <location evidence="4">Secreted</location>
        <location evidence="4">Extracellular space</location>
        <location evidence="4">Apoplast</location>
    </subcellularLocation>
</comment>
<comment type="similarity">
    <text evidence="1 4">Belongs to the plant dirigent protein family.</text>
</comment>
<evidence type="ECO:0000313" key="6">
    <source>
        <dbReference type="Proteomes" id="UP000826271"/>
    </source>
</evidence>